<keyword evidence="6 8" id="KW-0234">DNA repair</keyword>
<dbReference type="InterPro" id="IPR023546">
    <property type="entry name" value="MGMT"/>
</dbReference>
<comment type="caution">
    <text evidence="11">The sequence shown here is derived from an EMBL/GenBank/DDBJ whole genome shotgun (WGS) entry which is preliminary data.</text>
</comment>
<dbReference type="Gene3D" id="1.10.10.10">
    <property type="entry name" value="Winged helix-like DNA-binding domain superfamily/Winged helix DNA-binding domain"/>
    <property type="match status" value="1"/>
</dbReference>
<evidence type="ECO:0000313" key="11">
    <source>
        <dbReference type="EMBL" id="MDP9900039.1"/>
    </source>
</evidence>
<evidence type="ECO:0000259" key="9">
    <source>
        <dbReference type="Pfam" id="PF01035"/>
    </source>
</evidence>
<keyword evidence="5 8" id="KW-0227">DNA damage</keyword>
<dbReference type="InterPro" id="IPR001497">
    <property type="entry name" value="MethylDNA_cys_MeTrfase_AS"/>
</dbReference>
<comment type="miscellaneous">
    <text evidence="8">This enzyme catalyzes only one turnover and therefore is not strictly catalytic. According to one definition, an enzyme is a biocatalyst that acts repeatedly and over many reaction cycles.</text>
</comment>
<dbReference type="InterPro" id="IPR008332">
    <property type="entry name" value="MethylG_MeTrfase_N"/>
</dbReference>
<dbReference type="InterPro" id="IPR036217">
    <property type="entry name" value="MethylDNA_cys_MeTrfase_DNAb"/>
</dbReference>
<evidence type="ECO:0000256" key="5">
    <source>
        <dbReference type="ARBA" id="ARBA00022763"/>
    </source>
</evidence>
<evidence type="ECO:0000313" key="12">
    <source>
        <dbReference type="Proteomes" id="UP001226867"/>
    </source>
</evidence>
<evidence type="ECO:0000256" key="8">
    <source>
        <dbReference type="HAMAP-Rule" id="MF_00772"/>
    </source>
</evidence>
<evidence type="ECO:0000256" key="1">
    <source>
        <dbReference type="ARBA" id="ARBA00001286"/>
    </source>
</evidence>
<dbReference type="PROSITE" id="PS00374">
    <property type="entry name" value="MGMT"/>
    <property type="match status" value="1"/>
</dbReference>
<dbReference type="RefSeq" id="WP_307689844.1">
    <property type="nucleotide sequence ID" value="NZ_JAUSRO010000006.1"/>
</dbReference>
<evidence type="ECO:0000256" key="4">
    <source>
        <dbReference type="ARBA" id="ARBA00022679"/>
    </source>
</evidence>
<dbReference type="NCBIfam" id="TIGR00589">
    <property type="entry name" value="ogt"/>
    <property type="match status" value="1"/>
</dbReference>
<dbReference type="InterPro" id="IPR014048">
    <property type="entry name" value="MethylDNA_cys_MeTrfase_DNA-bd"/>
</dbReference>
<keyword evidence="2 8" id="KW-0963">Cytoplasm</keyword>
<sequence length="165" mass="17559">MKFKHDRIRMRHLQSPLGGITLAASDLGLVGLWFDDQRHAPDMTPWQTDAADDLLTQAATQVLAYFAGQRRDFDLPLDLSHGTPFQQSVWAALRAIPCGATTSYGVLSADIGKPAAVRAVGAAVGRNPISLIVPCHRVLGADGSLTGYAGGLDRKTALLALEGAR</sequence>
<comment type="catalytic activity">
    <reaction evidence="7 8">
        <text>a 6-O-methyl-2'-deoxyguanosine in DNA + L-cysteinyl-[protein] = S-methyl-L-cysteinyl-[protein] + a 2'-deoxyguanosine in DNA</text>
        <dbReference type="Rhea" id="RHEA:24000"/>
        <dbReference type="Rhea" id="RHEA-COMP:10131"/>
        <dbReference type="Rhea" id="RHEA-COMP:10132"/>
        <dbReference type="Rhea" id="RHEA-COMP:11367"/>
        <dbReference type="Rhea" id="RHEA-COMP:11368"/>
        <dbReference type="ChEBI" id="CHEBI:29950"/>
        <dbReference type="ChEBI" id="CHEBI:82612"/>
        <dbReference type="ChEBI" id="CHEBI:85445"/>
        <dbReference type="ChEBI" id="CHEBI:85448"/>
        <dbReference type="EC" id="2.1.1.63"/>
    </reaction>
</comment>
<comment type="catalytic activity">
    <reaction evidence="1 8">
        <text>a 4-O-methyl-thymidine in DNA + L-cysteinyl-[protein] = a thymidine in DNA + S-methyl-L-cysteinyl-[protein]</text>
        <dbReference type="Rhea" id="RHEA:53428"/>
        <dbReference type="Rhea" id="RHEA-COMP:10131"/>
        <dbReference type="Rhea" id="RHEA-COMP:10132"/>
        <dbReference type="Rhea" id="RHEA-COMP:13555"/>
        <dbReference type="Rhea" id="RHEA-COMP:13556"/>
        <dbReference type="ChEBI" id="CHEBI:29950"/>
        <dbReference type="ChEBI" id="CHEBI:82612"/>
        <dbReference type="ChEBI" id="CHEBI:137386"/>
        <dbReference type="ChEBI" id="CHEBI:137387"/>
        <dbReference type="EC" id="2.1.1.63"/>
    </reaction>
</comment>
<dbReference type="GO" id="GO:0032259">
    <property type="term" value="P:methylation"/>
    <property type="evidence" value="ECO:0007669"/>
    <property type="project" value="UniProtKB-KW"/>
</dbReference>
<dbReference type="PANTHER" id="PTHR10815">
    <property type="entry name" value="METHYLATED-DNA--PROTEIN-CYSTEINE METHYLTRANSFERASE"/>
    <property type="match status" value="1"/>
</dbReference>
<dbReference type="Gene3D" id="3.30.160.70">
    <property type="entry name" value="Methylated DNA-protein cysteine methyltransferase domain"/>
    <property type="match status" value="1"/>
</dbReference>
<proteinExistence type="inferred from homology"/>
<organism evidence="11 12">
    <name type="scientific">Variovorax ginsengisoli</name>
    <dbReference type="NCBI Taxonomy" id="363844"/>
    <lineage>
        <taxon>Bacteria</taxon>
        <taxon>Pseudomonadati</taxon>
        <taxon>Pseudomonadota</taxon>
        <taxon>Betaproteobacteria</taxon>
        <taxon>Burkholderiales</taxon>
        <taxon>Comamonadaceae</taxon>
        <taxon>Variovorax</taxon>
    </lineage>
</organism>
<gene>
    <name evidence="11" type="ORF">J2W36_002290</name>
</gene>
<feature type="active site" description="Nucleophile; methyl group acceptor" evidence="8">
    <location>
        <position position="135"/>
    </location>
</feature>
<dbReference type="SUPFAM" id="SSF46767">
    <property type="entry name" value="Methylated DNA-protein cysteine methyltransferase, C-terminal domain"/>
    <property type="match status" value="1"/>
</dbReference>
<dbReference type="InterPro" id="IPR036631">
    <property type="entry name" value="MGMT_N_sf"/>
</dbReference>
<evidence type="ECO:0000256" key="3">
    <source>
        <dbReference type="ARBA" id="ARBA00022603"/>
    </source>
</evidence>
<evidence type="ECO:0000256" key="7">
    <source>
        <dbReference type="ARBA" id="ARBA00049348"/>
    </source>
</evidence>
<comment type="function">
    <text evidence="8">Involved in the cellular defense against the biological effects of O6-methylguanine (O6-MeG) and O4-methylthymine (O4-MeT) in DNA. Repairs the methylated nucleobase in DNA by stoichiometrically transferring the methyl group to a cysteine residue in the enzyme. This is a suicide reaction: the enzyme is irreversibly inactivated.</text>
</comment>
<keyword evidence="3 8" id="KW-0489">Methyltransferase</keyword>
<reference evidence="11 12" key="1">
    <citation type="submission" date="2023-07" db="EMBL/GenBank/DDBJ databases">
        <title>Sorghum-associated microbial communities from plants grown in Nebraska, USA.</title>
        <authorList>
            <person name="Schachtman D."/>
        </authorList>
    </citation>
    <scope>NUCLEOTIDE SEQUENCE [LARGE SCALE GENOMIC DNA]</scope>
    <source>
        <strain evidence="11 12">DS1607</strain>
    </source>
</reference>
<comment type="subcellular location">
    <subcellularLocation>
        <location evidence="8">Cytoplasm</location>
    </subcellularLocation>
</comment>
<feature type="domain" description="Methylated-DNA-[protein]-cysteine S-methyltransferase DNA binding" evidence="9">
    <location>
        <begin position="84"/>
        <end position="164"/>
    </location>
</feature>
<dbReference type="EC" id="2.1.1.63" evidence="8"/>
<protein>
    <recommendedName>
        <fullName evidence="8">Methylated-DNA--protein-cysteine methyltransferase</fullName>
        <ecNumber evidence="8">2.1.1.63</ecNumber>
    </recommendedName>
    <alternativeName>
        <fullName evidence="8">6-O-methylguanine-DNA methyltransferase</fullName>
        <shortName evidence="8">MGMT</shortName>
    </alternativeName>
    <alternativeName>
        <fullName evidence="8">O-6-methylguanine-DNA-alkyltransferase</fullName>
    </alternativeName>
</protein>
<dbReference type="EMBL" id="JAUSRO010000006">
    <property type="protein sequence ID" value="MDP9900039.1"/>
    <property type="molecule type" value="Genomic_DNA"/>
</dbReference>
<dbReference type="InterPro" id="IPR036388">
    <property type="entry name" value="WH-like_DNA-bd_sf"/>
</dbReference>
<dbReference type="PANTHER" id="PTHR10815:SF5">
    <property type="entry name" value="METHYLATED-DNA--PROTEIN-CYSTEINE METHYLTRANSFERASE"/>
    <property type="match status" value="1"/>
</dbReference>
<keyword evidence="12" id="KW-1185">Reference proteome</keyword>
<dbReference type="Pfam" id="PF01035">
    <property type="entry name" value="DNA_binding_1"/>
    <property type="match status" value="1"/>
</dbReference>
<accession>A0ABT9S6P8</accession>
<evidence type="ECO:0000256" key="2">
    <source>
        <dbReference type="ARBA" id="ARBA00022490"/>
    </source>
</evidence>
<comment type="similarity">
    <text evidence="8">Belongs to the MGMT family.</text>
</comment>
<name>A0ABT9S6P8_9BURK</name>
<dbReference type="Pfam" id="PF02870">
    <property type="entry name" value="Methyltransf_1N"/>
    <property type="match status" value="1"/>
</dbReference>
<dbReference type="SUPFAM" id="SSF53155">
    <property type="entry name" value="Methylated DNA-protein cysteine methyltransferase domain"/>
    <property type="match status" value="1"/>
</dbReference>
<feature type="domain" description="Methylguanine DNA methyltransferase ribonuclease-like" evidence="10">
    <location>
        <begin position="11"/>
        <end position="79"/>
    </location>
</feature>
<dbReference type="HAMAP" id="MF_00772">
    <property type="entry name" value="OGT"/>
    <property type="match status" value="1"/>
</dbReference>
<evidence type="ECO:0000259" key="10">
    <source>
        <dbReference type="Pfam" id="PF02870"/>
    </source>
</evidence>
<evidence type="ECO:0000256" key="6">
    <source>
        <dbReference type="ARBA" id="ARBA00023204"/>
    </source>
</evidence>
<dbReference type="Proteomes" id="UP001226867">
    <property type="component" value="Unassembled WGS sequence"/>
</dbReference>
<dbReference type="CDD" id="cd06445">
    <property type="entry name" value="ATase"/>
    <property type="match status" value="1"/>
</dbReference>
<dbReference type="GO" id="GO:0003908">
    <property type="term" value="F:methylated-DNA-[protein]-cysteine S-methyltransferase activity"/>
    <property type="evidence" value="ECO:0007669"/>
    <property type="project" value="UniProtKB-EC"/>
</dbReference>
<keyword evidence="4 8" id="KW-0808">Transferase</keyword>